<reference evidence="1 2" key="1">
    <citation type="submission" date="2021-06" db="EMBL/GenBank/DDBJ databases">
        <title>Caerostris extrusa draft genome.</title>
        <authorList>
            <person name="Kono N."/>
            <person name="Arakawa K."/>
        </authorList>
    </citation>
    <scope>NUCLEOTIDE SEQUENCE [LARGE SCALE GENOMIC DNA]</scope>
</reference>
<protein>
    <submittedName>
        <fullName evidence="1">Uncharacterized protein</fullName>
    </submittedName>
</protein>
<keyword evidence="2" id="KW-1185">Reference proteome</keyword>
<sequence length="94" mass="10716">MEARHQAGSLLKLSASLYMKNFNTCSRKAVKTFCCLFWISSLSTFLSPLLPIARERDFPISFHAAQMMHPDITLGGQTTDHFMFSIYRTPLPFP</sequence>
<gene>
    <name evidence="1" type="ORF">CEXT_683681</name>
</gene>
<organism evidence="1 2">
    <name type="scientific">Caerostris extrusa</name>
    <name type="common">Bark spider</name>
    <name type="synonym">Caerostris bankana</name>
    <dbReference type="NCBI Taxonomy" id="172846"/>
    <lineage>
        <taxon>Eukaryota</taxon>
        <taxon>Metazoa</taxon>
        <taxon>Ecdysozoa</taxon>
        <taxon>Arthropoda</taxon>
        <taxon>Chelicerata</taxon>
        <taxon>Arachnida</taxon>
        <taxon>Araneae</taxon>
        <taxon>Araneomorphae</taxon>
        <taxon>Entelegynae</taxon>
        <taxon>Araneoidea</taxon>
        <taxon>Araneidae</taxon>
        <taxon>Caerostris</taxon>
    </lineage>
</organism>
<name>A0AAV4PZ84_CAEEX</name>
<proteinExistence type="predicted"/>
<dbReference type="EMBL" id="BPLR01005418">
    <property type="protein sequence ID" value="GIY02176.1"/>
    <property type="molecule type" value="Genomic_DNA"/>
</dbReference>
<comment type="caution">
    <text evidence="1">The sequence shown here is derived from an EMBL/GenBank/DDBJ whole genome shotgun (WGS) entry which is preliminary data.</text>
</comment>
<dbReference type="AlphaFoldDB" id="A0AAV4PZ84"/>
<evidence type="ECO:0000313" key="1">
    <source>
        <dbReference type="EMBL" id="GIY02176.1"/>
    </source>
</evidence>
<evidence type="ECO:0000313" key="2">
    <source>
        <dbReference type="Proteomes" id="UP001054945"/>
    </source>
</evidence>
<accession>A0AAV4PZ84</accession>
<dbReference type="Proteomes" id="UP001054945">
    <property type="component" value="Unassembled WGS sequence"/>
</dbReference>